<sequence length="196" mass="20943">MNPFTWLEADMARHMLIEIPLIVAAGAYLAGFAPARVHAAIARFDAFGLAGWLFAGLVTAFWMIPAALDAAVASPAMNAAKFASLAAAGLALRSSSRRSPLVLEAFFVGNFTWMAATVGLVYQDAETRLCLAYLTDSQQRAGEGLVIVAVVAFAAWLVVRVGRGAQWDHRGHRGITEDTEKNPELGLAGSVNQRLD</sequence>
<accession>A0A6M4GTH6</accession>
<protein>
    <submittedName>
        <fullName evidence="3">Uncharacterized protein</fullName>
    </submittedName>
</protein>
<feature type="transmembrane region" description="Helical" evidence="2">
    <location>
        <begin position="101"/>
        <end position="122"/>
    </location>
</feature>
<keyword evidence="2" id="KW-0472">Membrane</keyword>
<feature type="transmembrane region" description="Helical" evidence="2">
    <location>
        <begin position="44"/>
        <end position="64"/>
    </location>
</feature>
<feature type="compositionally biased region" description="Basic and acidic residues" evidence="1">
    <location>
        <begin position="170"/>
        <end position="183"/>
    </location>
</feature>
<proteinExistence type="predicted"/>
<dbReference type="EMBL" id="CP053069">
    <property type="protein sequence ID" value="QJR10158.1"/>
    <property type="molecule type" value="Genomic_DNA"/>
</dbReference>
<evidence type="ECO:0000313" key="3">
    <source>
        <dbReference type="EMBL" id="QJR10158.1"/>
    </source>
</evidence>
<evidence type="ECO:0000256" key="1">
    <source>
        <dbReference type="SAM" id="MobiDB-lite"/>
    </source>
</evidence>
<dbReference type="AlphaFoldDB" id="A0A6M4GTH6"/>
<feature type="transmembrane region" description="Helical" evidence="2">
    <location>
        <begin position="142"/>
        <end position="159"/>
    </location>
</feature>
<name>A0A6M4GTH6_9PROT</name>
<keyword evidence="2" id="KW-0812">Transmembrane</keyword>
<gene>
    <name evidence="3" type="ORF">DSM104443_01212</name>
</gene>
<reference evidence="3 4" key="1">
    <citation type="submission" date="2020-04" db="EMBL/GenBank/DDBJ databases">
        <title>Usitatibacter rugosus gen. nov., sp. nov. and Usitatibacter palustris sp. nov., novel members of Usitatibacteraceae fam. nov. within the order Nitrosomonadales isolated from soil.</title>
        <authorList>
            <person name="Huber K.J."/>
            <person name="Neumann-Schaal M."/>
            <person name="Geppert A."/>
            <person name="Luckner M."/>
            <person name="Wanner G."/>
            <person name="Overmann J."/>
        </authorList>
    </citation>
    <scope>NUCLEOTIDE SEQUENCE [LARGE SCALE GENOMIC DNA]</scope>
    <source>
        <strain evidence="3 4">0125_3</strain>
    </source>
</reference>
<evidence type="ECO:0000313" key="4">
    <source>
        <dbReference type="Proteomes" id="UP000501534"/>
    </source>
</evidence>
<organism evidence="3 4">
    <name type="scientific">Usitatibacter rugosus</name>
    <dbReference type="NCBI Taxonomy" id="2732067"/>
    <lineage>
        <taxon>Bacteria</taxon>
        <taxon>Pseudomonadati</taxon>
        <taxon>Pseudomonadota</taxon>
        <taxon>Betaproteobacteria</taxon>
        <taxon>Nitrosomonadales</taxon>
        <taxon>Usitatibacteraceae</taxon>
        <taxon>Usitatibacter</taxon>
    </lineage>
</organism>
<dbReference type="Proteomes" id="UP000501534">
    <property type="component" value="Chromosome"/>
</dbReference>
<feature type="transmembrane region" description="Helical" evidence="2">
    <location>
        <begin position="70"/>
        <end position="92"/>
    </location>
</feature>
<evidence type="ECO:0000256" key="2">
    <source>
        <dbReference type="SAM" id="Phobius"/>
    </source>
</evidence>
<feature type="region of interest" description="Disordered" evidence="1">
    <location>
        <begin position="170"/>
        <end position="196"/>
    </location>
</feature>
<keyword evidence="2" id="KW-1133">Transmembrane helix</keyword>
<dbReference type="KEGG" id="uru:DSM104443_01212"/>
<feature type="transmembrane region" description="Helical" evidence="2">
    <location>
        <begin position="12"/>
        <end position="32"/>
    </location>
</feature>
<dbReference type="RefSeq" id="WP_171090471.1">
    <property type="nucleotide sequence ID" value="NZ_CP053069.1"/>
</dbReference>
<keyword evidence="4" id="KW-1185">Reference proteome</keyword>